<accession>A0A3S3XD97</accession>
<feature type="repeat" description="TPR" evidence="3">
    <location>
        <begin position="98"/>
        <end position="131"/>
    </location>
</feature>
<keyword evidence="2 3" id="KW-0802">TPR repeat</keyword>
<evidence type="ECO:0000256" key="1">
    <source>
        <dbReference type="ARBA" id="ARBA00022737"/>
    </source>
</evidence>
<comment type="caution">
    <text evidence="5">The sequence shown here is derived from an EMBL/GenBank/DDBJ whole genome shotgun (WGS) entry which is preliminary data.</text>
</comment>
<feature type="signal peptide" evidence="4">
    <location>
        <begin position="1"/>
        <end position="22"/>
    </location>
</feature>
<dbReference type="PANTHER" id="PTHR45586">
    <property type="entry name" value="TPR REPEAT-CONTAINING PROTEIN PA4667"/>
    <property type="match status" value="1"/>
</dbReference>
<organism evidence="5 6">
    <name type="scientific">Mucilaginibacter gilvus</name>
    <dbReference type="NCBI Taxonomy" id="2305909"/>
    <lineage>
        <taxon>Bacteria</taxon>
        <taxon>Pseudomonadati</taxon>
        <taxon>Bacteroidota</taxon>
        <taxon>Sphingobacteriia</taxon>
        <taxon>Sphingobacteriales</taxon>
        <taxon>Sphingobacteriaceae</taxon>
        <taxon>Mucilaginibacter</taxon>
    </lineage>
</organism>
<dbReference type="Pfam" id="PF13414">
    <property type="entry name" value="TPR_11"/>
    <property type="match status" value="1"/>
</dbReference>
<dbReference type="PROSITE" id="PS50005">
    <property type="entry name" value="TPR"/>
    <property type="match status" value="2"/>
</dbReference>
<dbReference type="Proteomes" id="UP000286701">
    <property type="component" value="Unassembled WGS sequence"/>
</dbReference>
<keyword evidence="6" id="KW-1185">Reference proteome</keyword>
<dbReference type="InterPro" id="IPR051012">
    <property type="entry name" value="CellSynth/LPSAsmb/PSIAsmb"/>
</dbReference>
<evidence type="ECO:0000313" key="5">
    <source>
        <dbReference type="EMBL" id="RWY55862.1"/>
    </source>
</evidence>
<dbReference type="OrthoDB" id="793001at2"/>
<dbReference type="PANTHER" id="PTHR45586:SF1">
    <property type="entry name" value="LIPOPOLYSACCHARIDE ASSEMBLY PROTEIN B"/>
    <property type="match status" value="1"/>
</dbReference>
<dbReference type="InterPro" id="IPR019734">
    <property type="entry name" value="TPR_rpt"/>
</dbReference>
<feature type="repeat" description="TPR" evidence="3">
    <location>
        <begin position="132"/>
        <end position="165"/>
    </location>
</feature>
<evidence type="ECO:0000256" key="3">
    <source>
        <dbReference type="PROSITE-ProRule" id="PRU00339"/>
    </source>
</evidence>
<dbReference type="Gene3D" id="1.25.40.10">
    <property type="entry name" value="Tetratricopeptide repeat domain"/>
    <property type="match status" value="1"/>
</dbReference>
<reference evidence="5 6" key="1">
    <citation type="submission" date="2019-01" db="EMBL/GenBank/DDBJ databases">
        <title>Mucilaginibacter antarcticum sp. nov., isolated from antarctic soil.</title>
        <authorList>
            <person name="Yan Y.-Q."/>
            <person name="Du Z.-J."/>
        </authorList>
    </citation>
    <scope>NUCLEOTIDE SEQUENCE [LARGE SCALE GENOMIC DNA]</scope>
    <source>
        <strain evidence="5 6">F01003</strain>
    </source>
</reference>
<evidence type="ECO:0000256" key="2">
    <source>
        <dbReference type="ARBA" id="ARBA00022803"/>
    </source>
</evidence>
<dbReference type="AlphaFoldDB" id="A0A3S3XD97"/>
<feature type="chain" id="PRO_5018577002" evidence="4">
    <location>
        <begin position="23"/>
        <end position="338"/>
    </location>
</feature>
<dbReference type="InterPro" id="IPR011990">
    <property type="entry name" value="TPR-like_helical_dom_sf"/>
</dbReference>
<gene>
    <name evidence="5" type="ORF">EPL05_05685</name>
</gene>
<proteinExistence type="predicted"/>
<keyword evidence="4" id="KW-0732">Signal</keyword>
<sequence>MRFYLSIIIFICAWGPCFNALAQSDNSVAGLIKQGVELNNQKKYPEAAESYKAALALESDNVQANYQMAFTLFSAGKNAEALPFIEKATKGNNPKFTAAAYSLMGSIYQSVNQLPNAVNAYQNAIKADGSNQRIYYNLGIAYFKGKLYGEAEQTFAMAMELDSSDAGSTRMYALSAFHQNKRAEATFGFCRFLMLEPNTSRSAEAYGNLQNILQGGVLKPEPGYHASPVMSSADPGNKVLIKALAGLANRKYATSADLLAGQLKGIFNAVGNIPVEKYAFWQSLATYFKAMTLTDNVPPFARYISQSAKPESMKWLKDNPDKVKALENWISQNNPKFL</sequence>
<dbReference type="EMBL" id="SBIW01000002">
    <property type="protein sequence ID" value="RWY55862.1"/>
    <property type="molecule type" value="Genomic_DNA"/>
</dbReference>
<dbReference type="Pfam" id="PF14559">
    <property type="entry name" value="TPR_19"/>
    <property type="match status" value="1"/>
</dbReference>
<dbReference type="SMART" id="SM00028">
    <property type="entry name" value="TPR"/>
    <property type="match status" value="4"/>
</dbReference>
<evidence type="ECO:0000256" key="4">
    <source>
        <dbReference type="SAM" id="SignalP"/>
    </source>
</evidence>
<protein>
    <submittedName>
        <fullName evidence="5">Tetratricopeptide repeat protein</fullName>
    </submittedName>
</protein>
<evidence type="ECO:0000313" key="6">
    <source>
        <dbReference type="Proteomes" id="UP000286701"/>
    </source>
</evidence>
<name>A0A3S3XD97_9SPHI</name>
<dbReference type="RefSeq" id="WP_128532958.1">
    <property type="nucleotide sequence ID" value="NZ_SBIW01000002.1"/>
</dbReference>
<dbReference type="SUPFAM" id="SSF48452">
    <property type="entry name" value="TPR-like"/>
    <property type="match status" value="1"/>
</dbReference>
<keyword evidence="1" id="KW-0677">Repeat</keyword>